<dbReference type="Gramene" id="EOY08973">
    <property type="protein sequence ID" value="EOY08973"/>
    <property type="gene ID" value="TCM_024295"/>
</dbReference>
<keyword evidence="2" id="KW-1185">Reference proteome</keyword>
<gene>
    <name evidence="1" type="ORF">TCM_024295</name>
</gene>
<proteinExistence type="predicted"/>
<reference evidence="1 2" key="1">
    <citation type="journal article" date="2013" name="Genome Biol.">
        <title>The genome sequence of the most widely cultivated cacao type and its use to identify candidate genes regulating pod color.</title>
        <authorList>
            <person name="Motamayor J.C."/>
            <person name="Mockaitis K."/>
            <person name="Schmutz J."/>
            <person name="Haiminen N."/>
            <person name="Iii D.L."/>
            <person name="Cornejo O."/>
            <person name="Findley S.D."/>
            <person name="Zheng P."/>
            <person name="Utro F."/>
            <person name="Royaert S."/>
            <person name="Saski C."/>
            <person name="Jenkins J."/>
            <person name="Podicheti R."/>
            <person name="Zhao M."/>
            <person name="Scheffler B.E."/>
            <person name="Stack J.C."/>
            <person name="Feltus F.A."/>
            <person name="Mustiga G.M."/>
            <person name="Amores F."/>
            <person name="Phillips W."/>
            <person name="Marelli J.P."/>
            <person name="May G.D."/>
            <person name="Shapiro H."/>
            <person name="Ma J."/>
            <person name="Bustamante C.D."/>
            <person name="Schnell R.J."/>
            <person name="Main D."/>
            <person name="Gilbert D."/>
            <person name="Parida L."/>
            <person name="Kuhn D.N."/>
        </authorList>
    </citation>
    <scope>NUCLEOTIDE SEQUENCE [LARGE SCALE GENOMIC DNA]</scope>
    <source>
        <strain evidence="2">cv. Matina 1-6</strain>
    </source>
</reference>
<dbReference type="InParanoid" id="A0A061EWD2"/>
<evidence type="ECO:0000313" key="2">
    <source>
        <dbReference type="Proteomes" id="UP000026915"/>
    </source>
</evidence>
<name>A0A061EWD2_THECC</name>
<dbReference type="AlphaFoldDB" id="A0A061EWD2"/>
<accession>A0A061EWD2</accession>
<organism evidence="1 2">
    <name type="scientific">Theobroma cacao</name>
    <name type="common">Cacao</name>
    <name type="synonym">Cocoa</name>
    <dbReference type="NCBI Taxonomy" id="3641"/>
    <lineage>
        <taxon>Eukaryota</taxon>
        <taxon>Viridiplantae</taxon>
        <taxon>Streptophyta</taxon>
        <taxon>Embryophyta</taxon>
        <taxon>Tracheophyta</taxon>
        <taxon>Spermatophyta</taxon>
        <taxon>Magnoliopsida</taxon>
        <taxon>eudicotyledons</taxon>
        <taxon>Gunneridae</taxon>
        <taxon>Pentapetalae</taxon>
        <taxon>rosids</taxon>
        <taxon>malvids</taxon>
        <taxon>Malvales</taxon>
        <taxon>Malvaceae</taxon>
        <taxon>Byttnerioideae</taxon>
        <taxon>Theobroma</taxon>
    </lineage>
</organism>
<dbReference type="EMBL" id="CM001883">
    <property type="protein sequence ID" value="EOY08973.1"/>
    <property type="molecule type" value="Genomic_DNA"/>
</dbReference>
<evidence type="ECO:0000313" key="1">
    <source>
        <dbReference type="EMBL" id="EOY08973.1"/>
    </source>
</evidence>
<sequence>MNLLTAAMVHKTKPEQVQKRENGQIENSQNITIRVQKLKRFAQNSSALLKPHKKVTPLPHNEETNGISKPISSLIIISSSPSKDKPSNRPISNPHILVPELWIFIKM</sequence>
<dbReference type="HOGENOM" id="CLU_2214770_0_0_1"/>
<dbReference type="Proteomes" id="UP000026915">
    <property type="component" value="Chromosome 5"/>
</dbReference>
<protein>
    <submittedName>
        <fullName evidence="1">Uncharacterized protein</fullName>
    </submittedName>
</protein>